<evidence type="ECO:0000313" key="3">
    <source>
        <dbReference type="Proteomes" id="UP000533637"/>
    </source>
</evidence>
<dbReference type="PROSITE" id="PS50817">
    <property type="entry name" value="INTEIN_N_TER"/>
    <property type="match status" value="1"/>
</dbReference>
<name>A0ABR6KJI2_9BACT</name>
<dbReference type="CDD" id="cd00081">
    <property type="entry name" value="Hint"/>
    <property type="match status" value="1"/>
</dbReference>
<dbReference type="RefSeq" id="WP_183669167.1">
    <property type="nucleotide sequence ID" value="NZ_BMPB01000003.1"/>
</dbReference>
<dbReference type="Proteomes" id="UP000533637">
    <property type="component" value="Unassembled WGS sequence"/>
</dbReference>
<gene>
    <name evidence="2" type="ORF">GGQ57_000892</name>
</gene>
<keyword evidence="3" id="KW-1185">Reference proteome</keyword>
<dbReference type="SUPFAM" id="SSF51294">
    <property type="entry name" value="Hedgehog/intein (Hint) domain"/>
    <property type="match status" value="1"/>
</dbReference>
<feature type="domain" description="Hint" evidence="1">
    <location>
        <begin position="329"/>
        <end position="418"/>
    </location>
</feature>
<dbReference type="InterPro" id="IPR036844">
    <property type="entry name" value="Hint_dom_sf"/>
</dbReference>
<evidence type="ECO:0000313" key="2">
    <source>
        <dbReference type="EMBL" id="MBB4620998.1"/>
    </source>
</evidence>
<dbReference type="SMART" id="SM00306">
    <property type="entry name" value="HintN"/>
    <property type="match status" value="1"/>
</dbReference>
<comment type="caution">
    <text evidence="2">The sequence shown here is derived from an EMBL/GenBank/DDBJ whole genome shotgun (WGS) entry which is preliminary data.</text>
</comment>
<proteinExistence type="predicted"/>
<accession>A0ABR6KJI2</accession>
<organism evidence="2 3">
    <name type="scientific">Parabacteroides faecis</name>
    <dbReference type="NCBI Taxonomy" id="1217282"/>
    <lineage>
        <taxon>Bacteria</taxon>
        <taxon>Pseudomonadati</taxon>
        <taxon>Bacteroidota</taxon>
        <taxon>Bacteroidia</taxon>
        <taxon>Bacteroidales</taxon>
        <taxon>Tannerellaceae</taxon>
        <taxon>Parabacteroides</taxon>
    </lineage>
</organism>
<dbReference type="InterPro" id="IPR006141">
    <property type="entry name" value="Intein_N"/>
</dbReference>
<dbReference type="EMBL" id="JACHOC010000002">
    <property type="protein sequence ID" value="MBB4620998.1"/>
    <property type="molecule type" value="Genomic_DNA"/>
</dbReference>
<dbReference type="Gene3D" id="2.170.16.10">
    <property type="entry name" value="Hedgehog/Intein (Hint) domain"/>
    <property type="match status" value="1"/>
</dbReference>
<dbReference type="InterPro" id="IPR003587">
    <property type="entry name" value="Hint_dom_N"/>
</dbReference>
<protein>
    <recommendedName>
        <fullName evidence="1">Hint domain-containing protein</fullName>
    </recommendedName>
</protein>
<sequence length="493" mass="56202">MEQKNQKKKSCLIEHQELYKLYGTEEEFPLIHALIKNTPDGILKKAAKKKMLEDDPYIAWAVYKPASKVIKGKVIISLTQIAQWIDTRWRIISTSGEFIGSGYQTLYEKQYATYDILIENVDLSHFASKELIVTLTTIWQGNKEQFLKSGKTEDIIYLEADTVVSDITVNDPAKQPLGPNIPEILVYYGRSPGSREYVDYDYSAEYNGQEVFLKMATSGSAKVSKTVENVDKSKTVLKIDWGIGSRKYSNTKIAYSWNKNSFEWHFDPDWLVTLSKEFFYAINKCDYDLYIEFSCQGLSEPQHIHVSSTFDEEKLEPNCKKIPKLDLRLGCIAKGCRVLMADGSKKPVELIRIGDQVMSPHGVTCVINTFQGPENTLVCIRTIHGKEIHLTESHAVFTDQGLFMAKDINAGMRVLTSDNVYEEIYFLYNIPNDDMVYNLEITKTENQPCIICEDIVIGDVNTVTQKMNPVIDKIAPALKAELDKLHNYLKENK</sequence>
<reference evidence="2 3" key="1">
    <citation type="submission" date="2020-08" db="EMBL/GenBank/DDBJ databases">
        <title>Genomic Encyclopedia of Type Strains, Phase IV (KMG-IV): sequencing the most valuable type-strain genomes for metagenomic binning, comparative biology and taxonomic classification.</title>
        <authorList>
            <person name="Goeker M."/>
        </authorList>
    </citation>
    <scope>NUCLEOTIDE SEQUENCE [LARGE SCALE GENOMIC DNA]</scope>
    <source>
        <strain evidence="2 3">DSM 102983</strain>
    </source>
</reference>
<evidence type="ECO:0000259" key="1">
    <source>
        <dbReference type="SMART" id="SM00306"/>
    </source>
</evidence>